<dbReference type="InterPro" id="IPR009311">
    <property type="entry name" value="IFI6/IFI27-like"/>
</dbReference>
<comment type="subcellular location">
    <subcellularLocation>
        <location evidence="1">Membrane</location>
        <topology evidence="1">Multi-pass membrane protein</topology>
    </subcellularLocation>
</comment>
<dbReference type="InterPro" id="IPR038213">
    <property type="entry name" value="IFI6/IFI27-like_sf"/>
</dbReference>
<keyword evidence="5" id="KW-0472">Membrane</keyword>
<evidence type="ECO:0000256" key="1">
    <source>
        <dbReference type="ARBA" id="ARBA00004141"/>
    </source>
</evidence>
<name>A0A090MD55_9HYPO</name>
<gene>
    <name evidence="6" type="ORF">BN850_0090820</name>
</gene>
<dbReference type="Pfam" id="PF06140">
    <property type="entry name" value="Ifi-6-16"/>
    <property type="match status" value="1"/>
</dbReference>
<keyword evidence="3" id="KW-0812">Transmembrane</keyword>
<evidence type="ECO:0000256" key="3">
    <source>
        <dbReference type="ARBA" id="ARBA00022692"/>
    </source>
</evidence>
<comment type="similarity">
    <text evidence="2">Belongs to the IFI6/IFI27 family.</text>
</comment>
<protein>
    <submittedName>
        <fullName evidence="6">WGS project CBMI000000000 data, contig CS3069_c002754</fullName>
    </submittedName>
</protein>
<dbReference type="Gene3D" id="6.10.110.10">
    <property type="match status" value="1"/>
</dbReference>
<evidence type="ECO:0000256" key="2">
    <source>
        <dbReference type="ARBA" id="ARBA00007262"/>
    </source>
</evidence>
<evidence type="ECO:0000256" key="5">
    <source>
        <dbReference type="ARBA" id="ARBA00023136"/>
    </source>
</evidence>
<evidence type="ECO:0000256" key="4">
    <source>
        <dbReference type="ARBA" id="ARBA00022989"/>
    </source>
</evidence>
<organism evidence="6">
    <name type="scientific">Fusarium clavum</name>
    <dbReference type="NCBI Taxonomy" id="2594811"/>
    <lineage>
        <taxon>Eukaryota</taxon>
        <taxon>Fungi</taxon>
        <taxon>Dikarya</taxon>
        <taxon>Ascomycota</taxon>
        <taxon>Pezizomycotina</taxon>
        <taxon>Sordariomycetes</taxon>
        <taxon>Hypocreomycetidae</taxon>
        <taxon>Hypocreales</taxon>
        <taxon>Nectriaceae</taxon>
        <taxon>Fusarium</taxon>
        <taxon>Fusarium incarnatum-equiseti species complex</taxon>
    </lineage>
</organism>
<dbReference type="GO" id="GO:0016020">
    <property type="term" value="C:membrane"/>
    <property type="evidence" value="ECO:0007669"/>
    <property type="project" value="UniProtKB-SubCell"/>
</dbReference>
<accession>A0A090MD55</accession>
<dbReference type="EMBL" id="CBMI010002752">
    <property type="protein sequence ID" value="CEG05039.1"/>
    <property type="molecule type" value="Genomic_DNA"/>
</dbReference>
<dbReference type="AlphaFoldDB" id="A0A090MD55"/>
<sequence length="86" mass="9246">MEYLGPVFTQFGLTPIGPQAETIAAWIQSLYGSVPARSIYAIVQSAQMGGYGVEVIETAVGYLNKGYPLVRILIWLAHGANNTTCP</sequence>
<reference evidence="6" key="1">
    <citation type="submission" date="2013-05" db="EMBL/GenBank/DDBJ databases">
        <title>Draft genome sequences of six wheat associated Fusarium spp. isolates.</title>
        <authorList>
            <person name="Moolhuijzen P.M."/>
            <person name="Manners J.M."/>
            <person name="Wilcox S."/>
            <person name="Bellgard M.I."/>
            <person name="Gardiner D.M."/>
        </authorList>
    </citation>
    <scope>NUCLEOTIDE SEQUENCE</scope>
    <source>
        <strain evidence="6">CS3069</strain>
    </source>
</reference>
<proteinExistence type="inferred from homology"/>
<evidence type="ECO:0000313" key="6">
    <source>
        <dbReference type="EMBL" id="CEG05039.1"/>
    </source>
</evidence>
<keyword evidence="4" id="KW-1133">Transmembrane helix</keyword>
<comment type="caution">
    <text evidence="6">The sequence shown here is derived from an EMBL/GenBank/DDBJ whole genome shotgun (WGS) entry which is preliminary data.</text>
</comment>